<keyword evidence="3" id="KW-0742">SOS response</keyword>
<keyword evidence="5" id="KW-0067">ATP-binding</keyword>
<sequence>MTEALFSSVELSGDEEKSLAGYRLSRLELYNWGTFHDKVWTFRIDGRNGLLTGDIGSGKSTIVDAVTTLLLPAQRIAYNKAAGAETRERSLRSYVLGFHKSQRNEETGTSQPVALRGADSFSVIVGVFANEGYEATVSLAQVFWMKDANQPERFYAIVDRDLSVAADFADFGTDIAALKRRLRGVGARTYDAFPEYGRDFRRRLGIESEQAMELFHQTVSMKSVSDLNEFVRDHMLEPFEAAVWTAKLIAHFDDLTRAHDAVKRAEEQLAALTPLLAECERYEALRTEVRGMEGQRVALRYFFADRKARLLRQRIDQLGERLSDRQREKQELADRIRGLKRRLDSLVAERDGKGGARIGELEKLIDEAERNRDDRAGRARVFADRLIRVGLAPVETTQQFAARLREITVMAEATEKKRAELQTSLEELGLKRRRLAERAEELGKEILSLRSRKNNLPRKSLELRAWLCRELDVRESDLPFAGELIRVRPEEDRWEGAAERLLRPFALSMLVAEDLYTEVSDWINEHHLGTRIVYYRVPAALPAWSPDSRENGPALAAKLEIKDSEFYPWLERELAVRAGHLCAETMTEFRRAAYAVTTAGQIKGGRGRHEKNDTTRIDDRSQYVLGWTNEQKIDALLRQAATVQEQQNTLSTRHGLLQGEHDTCLDHMKVLAQLAETIDFSELDWHSQVNLVEDLAAELAKLRQASSELERLTSEIDAVNGDLEQAQLDQEACLKNIGGLESQLKTATEEVGKSVRILAEPAAAGAVTHYGDLEKAFPGTGDPADCDPAQAEAGAGLSEKIDRRLKSQNSLAGKIATQMASFRGKYPNETTDFDDSVHSAPGYRELHDRLVGDDLPRFREQFKTYLNTNTINDIAGFSSKLSQQADLIRQRVGVINDSLLAVEYNPGRYIRLQAEPSPNTDVRDFQAQLRECTAGTLSGNASDQYSEEKFLQVSRLIERFRGRDGLTSEDRVWTKRVTDVRNWFVFSASERNRFDDSEHETYSDSSGKSGGQKEKLAYTILAASLAYQFKLEWGVTRSKTFRFAVIDEAFGRGSDESTRFALKLFRSLGLQLMIVTPLQKIHIIEPFVSAVGYVDNVNGQYSRLQTLTIEEYKARQIAHAAGLRP</sequence>
<feature type="coiled-coil region" evidence="4">
    <location>
        <begin position="411"/>
        <end position="452"/>
    </location>
</feature>
<comment type="caution">
    <text evidence="5">The sequence shown here is derived from an EMBL/GenBank/DDBJ whole genome shotgun (WGS) entry which is preliminary data.</text>
</comment>
<dbReference type="SUPFAM" id="SSF52540">
    <property type="entry name" value="P-loop containing nucleoside triphosphate hydrolases"/>
    <property type="match status" value="1"/>
</dbReference>
<evidence type="ECO:0000256" key="1">
    <source>
        <dbReference type="ARBA" id="ARBA00022763"/>
    </source>
</evidence>
<keyword evidence="6" id="KW-1185">Reference proteome</keyword>
<evidence type="ECO:0000256" key="3">
    <source>
        <dbReference type="ARBA" id="ARBA00023236"/>
    </source>
</evidence>
<name>A0ABV5S9P9_9ACTN</name>
<organism evidence="5 6">
    <name type="scientific">Nonomuraea helvata</name>
    <dbReference type="NCBI Taxonomy" id="37484"/>
    <lineage>
        <taxon>Bacteria</taxon>
        <taxon>Bacillati</taxon>
        <taxon>Actinomycetota</taxon>
        <taxon>Actinomycetes</taxon>
        <taxon>Streptosporangiales</taxon>
        <taxon>Streptosporangiaceae</taxon>
        <taxon>Nonomuraea</taxon>
    </lineage>
</organism>
<dbReference type="EMBL" id="JBHMBW010000034">
    <property type="protein sequence ID" value="MFB9627528.1"/>
    <property type="molecule type" value="Genomic_DNA"/>
</dbReference>
<dbReference type="Proteomes" id="UP001589532">
    <property type="component" value="Unassembled WGS sequence"/>
</dbReference>
<dbReference type="RefSeq" id="WP_345000411.1">
    <property type="nucleotide sequence ID" value="NZ_BAAAXV010000009.1"/>
</dbReference>
<reference evidence="5 6" key="1">
    <citation type="submission" date="2024-09" db="EMBL/GenBank/DDBJ databases">
        <authorList>
            <person name="Sun Q."/>
            <person name="Mori K."/>
        </authorList>
    </citation>
    <scope>NUCLEOTIDE SEQUENCE [LARGE SCALE GENOMIC DNA]</scope>
    <source>
        <strain evidence="5 6">JCM 3143</strain>
    </source>
</reference>
<dbReference type="Pfam" id="PF13555">
    <property type="entry name" value="AAA_29"/>
    <property type="match status" value="1"/>
</dbReference>
<dbReference type="PANTHER" id="PTHR32182">
    <property type="entry name" value="DNA REPLICATION AND REPAIR PROTEIN RECF"/>
    <property type="match status" value="1"/>
</dbReference>
<feature type="coiled-coil region" evidence="4">
    <location>
        <begin position="308"/>
        <end position="349"/>
    </location>
</feature>
<dbReference type="PANTHER" id="PTHR32182:SF0">
    <property type="entry name" value="DNA REPLICATION AND REPAIR PROTEIN RECF"/>
    <property type="match status" value="1"/>
</dbReference>
<keyword evidence="5" id="KW-0547">Nucleotide-binding</keyword>
<evidence type="ECO:0000313" key="6">
    <source>
        <dbReference type="Proteomes" id="UP001589532"/>
    </source>
</evidence>
<keyword evidence="4" id="KW-0175">Coiled coil</keyword>
<accession>A0ABV5S9P9</accession>
<dbReference type="Pfam" id="PF13558">
    <property type="entry name" value="SbcC_Walker_B"/>
    <property type="match status" value="1"/>
</dbReference>
<proteinExistence type="predicted"/>
<keyword evidence="1" id="KW-0227">DNA damage</keyword>
<evidence type="ECO:0000313" key="5">
    <source>
        <dbReference type="EMBL" id="MFB9627528.1"/>
    </source>
</evidence>
<dbReference type="Gene3D" id="3.40.50.300">
    <property type="entry name" value="P-loop containing nucleotide triphosphate hydrolases"/>
    <property type="match status" value="1"/>
</dbReference>
<dbReference type="InterPro" id="IPR027417">
    <property type="entry name" value="P-loop_NTPase"/>
</dbReference>
<dbReference type="GO" id="GO:0005524">
    <property type="term" value="F:ATP binding"/>
    <property type="evidence" value="ECO:0007669"/>
    <property type="project" value="UniProtKB-KW"/>
</dbReference>
<protein>
    <submittedName>
        <fullName evidence="5">ATP-binding protein</fullName>
    </submittedName>
</protein>
<gene>
    <name evidence="5" type="ORF">ACFFSA_30985</name>
</gene>
<keyword evidence="2" id="KW-0234">DNA repair</keyword>
<feature type="coiled-coil region" evidence="4">
    <location>
        <begin position="692"/>
        <end position="729"/>
    </location>
</feature>
<evidence type="ECO:0000256" key="2">
    <source>
        <dbReference type="ARBA" id="ARBA00023204"/>
    </source>
</evidence>
<evidence type="ECO:0000256" key="4">
    <source>
        <dbReference type="SAM" id="Coils"/>
    </source>
</evidence>